<reference evidence="1 2" key="1">
    <citation type="journal article" date="2016" name="Nat. Commun.">
        <title>Ectomycorrhizal ecology is imprinted in the genome of the dominant symbiotic fungus Cenococcum geophilum.</title>
        <authorList>
            <consortium name="DOE Joint Genome Institute"/>
            <person name="Peter M."/>
            <person name="Kohler A."/>
            <person name="Ohm R.A."/>
            <person name="Kuo A."/>
            <person name="Krutzmann J."/>
            <person name="Morin E."/>
            <person name="Arend M."/>
            <person name="Barry K.W."/>
            <person name="Binder M."/>
            <person name="Choi C."/>
            <person name="Clum A."/>
            <person name="Copeland A."/>
            <person name="Grisel N."/>
            <person name="Haridas S."/>
            <person name="Kipfer T."/>
            <person name="LaButti K."/>
            <person name="Lindquist E."/>
            <person name="Lipzen A."/>
            <person name="Maire R."/>
            <person name="Meier B."/>
            <person name="Mihaltcheva S."/>
            <person name="Molinier V."/>
            <person name="Murat C."/>
            <person name="Poggeler S."/>
            <person name="Quandt C.A."/>
            <person name="Sperisen C."/>
            <person name="Tritt A."/>
            <person name="Tisserant E."/>
            <person name="Crous P.W."/>
            <person name="Henrissat B."/>
            <person name="Nehls U."/>
            <person name="Egli S."/>
            <person name="Spatafora J.W."/>
            <person name="Grigoriev I.V."/>
            <person name="Martin F.M."/>
        </authorList>
    </citation>
    <scope>NUCLEOTIDE SEQUENCE [LARGE SCALE GENOMIC DNA]</scope>
    <source>
        <strain evidence="1 2">CBS 459.81</strain>
    </source>
</reference>
<dbReference type="Proteomes" id="UP000250266">
    <property type="component" value="Unassembled WGS sequence"/>
</dbReference>
<dbReference type="AlphaFoldDB" id="A0A8E2E6A4"/>
<keyword evidence="2" id="KW-1185">Reference proteome</keyword>
<dbReference type="OrthoDB" id="429813at2759"/>
<protein>
    <submittedName>
        <fullName evidence="1">Uncharacterized protein</fullName>
    </submittedName>
</protein>
<sequence length="149" mass="17249">MSANPFTFPTNEGSHVYNEKPSEMLSPDQYSQFKLFFWSTIVEADNRIDNQAQILSKDATLILESGAHLPRSDKGAILRRETYQKFERQISQAYERLQDANEYDTNYFLDGKLLEENTQALIQNRLDLRKPDRACDFDAALFELGMKSL</sequence>
<evidence type="ECO:0000313" key="2">
    <source>
        <dbReference type="Proteomes" id="UP000250266"/>
    </source>
</evidence>
<dbReference type="EMBL" id="KV745084">
    <property type="protein sequence ID" value="OCK78045.1"/>
    <property type="molecule type" value="Genomic_DNA"/>
</dbReference>
<proteinExistence type="predicted"/>
<accession>A0A8E2E6A4</accession>
<name>A0A8E2E6A4_9PEZI</name>
<dbReference type="Pfam" id="PF23562">
    <property type="entry name" value="AMP-binding_C_3"/>
    <property type="match status" value="1"/>
</dbReference>
<gene>
    <name evidence="1" type="ORF">K432DRAFT_406797</name>
</gene>
<organism evidence="1 2">
    <name type="scientific">Lepidopterella palustris CBS 459.81</name>
    <dbReference type="NCBI Taxonomy" id="1314670"/>
    <lineage>
        <taxon>Eukaryota</taxon>
        <taxon>Fungi</taxon>
        <taxon>Dikarya</taxon>
        <taxon>Ascomycota</taxon>
        <taxon>Pezizomycotina</taxon>
        <taxon>Dothideomycetes</taxon>
        <taxon>Pleosporomycetidae</taxon>
        <taxon>Mytilinidiales</taxon>
        <taxon>Argynnaceae</taxon>
        <taxon>Lepidopterella</taxon>
    </lineage>
</organism>
<evidence type="ECO:0000313" key="1">
    <source>
        <dbReference type="EMBL" id="OCK78045.1"/>
    </source>
</evidence>